<proteinExistence type="predicted"/>
<name>A0A432XI52_9GAMM</name>
<comment type="caution">
    <text evidence="2">The sequence shown here is derived from an EMBL/GenBank/DDBJ whole genome shotgun (WGS) entry which is preliminary data.</text>
</comment>
<dbReference type="Proteomes" id="UP000286678">
    <property type="component" value="Unassembled WGS sequence"/>
</dbReference>
<dbReference type="InterPro" id="IPR043834">
    <property type="entry name" value="REC"/>
</dbReference>
<reference evidence="3" key="1">
    <citation type="journal article" date="2018" name="Front. Microbiol.">
        <title>Genome-Based Analysis Reveals the Taxonomy and Diversity of the Family Idiomarinaceae.</title>
        <authorList>
            <person name="Liu Y."/>
            <person name="Lai Q."/>
            <person name="Shao Z."/>
        </authorList>
    </citation>
    <scope>NUCLEOTIDE SEQUENCE [LARGE SCALE GENOMIC DNA]</scope>
    <source>
        <strain evidence="3">SW15</strain>
    </source>
</reference>
<dbReference type="EMBL" id="PIPT01000004">
    <property type="protein sequence ID" value="RUO48267.1"/>
    <property type="molecule type" value="Genomic_DNA"/>
</dbReference>
<gene>
    <name evidence="2" type="ORF">CWE21_06895</name>
</gene>
<accession>A0A432XI52</accession>
<dbReference type="OrthoDB" id="7605462at2"/>
<evidence type="ECO:0000313" key="2">
    <source>
        <dbReference type="EMBL" id="RUO48267.1"/>
    </source>
</evidence>
<sequence>MTDFSKLVKEAFIDPLRSVLIVDDEYPTWEEVLNSHFDKTTQNEGLEARSQAKPWRVQPEGPKKVIDEFRKVKPGFVIDIHDALASSSGTKDEAEPGRESPIELANHLHQSDLLILDYNLEGASSGGKTARELLRTTLTNNHFNLIIVHTGEADLETVMSECLISLMQSCTSTFADGVINSLNELDGKLDDLEIAEEFDRRQLEHCFTMTEYLAIRHPSINESELTRQFMKAEGQLSELNRLGQQVGLKGRELRLFLYWTIRQFEKNHLDEFSEETLKGLVWEIDDPSKWLRTSKGFVSFVKKGQDNLLQKLQNALENWKPTPSRLLSAKYRHVLNTIGIEAEDDSLLKSHVFAQFYNQICESPGQGVSEQQADLLRAFKLKNHVSRQSESISFLIEDEIINFGKRIVAADNASGDKFKTHYGIDLEDEQVKKDAVTRYNHYVSTLPLMKSQPHQLDCGHIFKIGGDWWVCATPACDLQPGQNSIAFIGNCEELRPFTALRLEKVKSNHLSGDHINSGSYCFVEENEKIIALGLRPLNDEAKPSTQKVTWRTFVAKDAGLITNGILHVYQFELNSGQVQTNAVEATLIAKLRYEYALNYIQRIGTSVSRIGLDYSA</sequence>
<dbReference type="RefSeq" id="WP_126833720.1">
    <property type="nucleotide sequence ID" value="NZ_PIPT01000004.1"/>
</dbReference>
<organism evidence="2 3">
    <name type="scientific">Pseudidiomarina aquimaris</name>
    <dbReference type="NCBI Taxonomy" id="641841"/>
    <lineage>
        <taxon>Bacteria</taxon>
        <taxon>Pseudomonadati</taxon>
        <taxon>Pseudomonadota</taxon>
        <taxon>Gammaproteobacteria</taxon>
        <taxon>Alteromonadales</taxon>
        <taxon>Idiomarinaceae</taxon>
        <taxon>Pseudidiomarina</taxon>
    </lineage>
</organism>
<evidence type="ECO:0000313" key="3">
    <source>
        <dbReference type="Proteomes" id="UP000286678"/>
    </source>
</evidence>
<keyword evidence="3" id="KW-1185">Reference proteome</keyword>
<dbReference type="Pfam" id="PF19192">
    <property type="entry name" value="Response_reg_2"/>
    <property type="match status" value="1"/>
</dbReference>
<protein>
    <recommendedName>
        <fullName evidence="1">Response receiver domain-containing protein</fullName>
    </recommendedName>
</protein>
<dbReference type="AlphaFoldDB" id="A0A432XI52"/>
<evidence type="ECO:0000259" key="1">
    <source>
        <dbReference type="Pfam" id="PF19192"/>
    </source>
</evidence>
<feature type="domain" description="Response receiver" evidence="1">
    <location>
        <begin position="16"/>
        <end position="195"/>
    </location>
</feature>